<sequence length="38" mass="4647">MKKIYFYESNPEPQVWEKIIDNVEGKTQYETPWKLVSQ</sequence>
<reference evidence="2" key="1">
    <citation type="submission" date="2015-03" db="EMBL/GenBank/DDBJ databases">
        <title>Characterization of two novel Thaumarchaeota isolated from the Northern Adriatic Sea.</title>
        <authorList>
            <person name="Bayer B."/>
            <person name="Vojvoda J."/>
            <person name="Offre P."/>
            <person name="Srivastava A."/>
            <person name="Elisabeth N."/>
            <person name="Garcia J.A.L."/>
            <person name="Schleper C."/>
            <person name="Herndl G.J."/>
        </authorList>
    </citation>
    <scope>NUCLEOTIDE SEQUENCE [LARGE SCALE GENOMIC DNA]</scope>
    <source>
        <strain evidence="2">NF5</strain>
    </source>
</reference>
<proteinExistence type="predicted"/>
<protein>
    <submittedName>
        <fullName evidence="1">Uncharacterized protein</fullName>
    </submittedName>
</protein>
<evidence type="ECO:0000313" key="2">
    <source>
        <dbReference type="Proteomes" id="UP000032408"/>
    </source>
</evidence>
<reference evidence="1 2" key="2">
    <citation type="journal article" date="2016" name="ISME J.">
        <title>Physiological and genomic characterization of two novel marine thaumarchaeal strains indicates niche differentiation.</title>
        <authorList>
            <person name="Bayer B."/>
            <person name="Vojvoda J."/>
            <person name="Offre P."/>
            <person name="Alves R.J."/>
            <person name="Elisabeth N.H."/>
            <person name="Garcia J.A."/>
            <person name="Volland J.M."/>
            <person name="Srivastava A."/>
            <person name="Schleper C."/>
            <person name="Herndl G.J."/>
        </authorList>
    </citation>
    <scope>NUCLEOTIDE SEQUENCE [LARGE SCALE GENOMIC DNA]</scope>
    <source>
        <strain evidence="1 2">NF5</strain>
    </source>
</reference>
<dbReference type="KEGG" id="nin:NADRNF5_1403"/>
<gene>
    <name evidence="1" type="ORF">NADRNF5_1403</name>
</gene>
<dbReference type="AlphaFoldDB" id="A0A0D5C3F2"/>
<name>A0A0D5C3F2_9ARCH</name>
<keyword evidence="2" id="KW-1185">Reference proteome</keyword>
<organism evidence="1 2">
    <name type="scientific">Nitrosopumilus adriaticus</name>
    <dbReference type="NCBI Taxonomy" id="1580092"/>
    <lineage>
        <taxon>Archaea</taxon>
        <taxon>Nitrososphaerota</taxon>
        <taxon>Nitrososphaeria</taxon>
        <taxon>Nitrosopumilales</taxon>
        <taxon>Nitrosopumilaceae</taxon>
        <taxon>Nitrosopumilus</taxon>
    </lineage>
</organism>
<dbReference type="HOGENOM" id="CLU_3322778_0_0_2"/>
<dbReference type="EMBL" id="CP011070">
    <property type="protein sequence ID" value="AJW71088.1"/>
    <property type="molecule type" value="Genomic_DNA"/>
</dbReference>
<accession>A0A0D5C3F2</accession>
<dbReference type="Proteomes" id="UP000032408">
    <property type="component" value="Chromosome"/>
</dbReference>
<evidence type="ECO:0000313" key="1">
    <source>
        <dbReference type="EMBL" id="AJW71088.1"/>
    </source>
</evidence>